<sequence>MMCRWGLPLLVTVVWLWSSGRLILRSVGLLEARAPRPFLAGVDNLLFSFHSSILSRDHPSPY</sequence>
<evidence type="ECO:0000313" key="2">
    <source>
        <dbReference type="Proteomes" id="UP000053477"/>
    </source>
</evidence>
<dbReference type="AlphaFoldDB" id="A0A0H2R4A5"/>
<organism evidence="1 2">
    <name type="scientific">Schizopora paradoxa</name>
    <dbReference type="NCBI Taxonomy" id="27342"/>
    <lineage>
        <taxon>Eukaryota</taxon>
        <taxon>Fungi</taxon>
        <taxon>Dikarya</taxon>
        <taxon>Basidiomycota</taxon>
        <taxon>Agaricomycotina</taxon>
        <taxon>Agaricomycetes</taxon>
        <taxon>Hymenochaetales</taxon>
        <taxon>Schizoporaceae</taxon>
        <taxon>Schizopora</taxon>
    </lineage>
</organism>
<reference evidence="1 2" key="1">
    <citation type="submission" date="2015-04" db="EMBL/GenBank/DDBJ databases">
        <title>Complete genome sequence of Schizopora paradoxa KUC8140, a cosmopolitan wood degrader in East Asia.</title>
        <authorList>
            <consortium name="DOE Joint Genome Institute"/>
            <person name="Min B."/>
            <person name="Park H."/>
            <person name="Jang Y."/>
            <person name="Kim J.-J."/>
            <person name="Kim K.H."/>
            <person name="Pangilinan J."/>
            <person name="Lipzen A."/>
            <person name="Riley R."/>
            <person name="Grigoriev I.V."/>
            <person name="Spatafora J.W."/>
            <person name="Choi I.-G."/>
        </authorList>
    </citation>
    <scope>NUCLEOTIDE SEQUENCE [LARGE SCALE GENOMIC DNA]</scope>
    <source>
        <strain evidence="1 2">KUC8140</strain>
    </source>
</reference>
<proteinExistence type="predicted"/>
<evidence type="ECO:0000313" key="1">
    <source>
        <dbReference type="EMBL" id="KLO06610.1"/>
    </source>
</evidence>
<feature type="non-terminal residue" evidence="1">
    <location>
        <position position="62"/>
    </location>
</feature>
<name>A0A0H2R4A5_9AGAM</name>
<accession>A0A0H2R4A5</accession>
<keyword evidence="2" id="KW-1185">Reference proteome</keyword>
<gene>
    <name evidence="1" type="ORF">SCHPADRAFT_910192</name>
</gene>
<dbReference type="Proteomes" id="UP000053477">
    <property type="component" value="Unassembled WGS sequence"/>
</dbReference>
<dbReference type="EMBL" id="KQ086192">
    <property type="protein sequence ID" value="KLO06610.1"/>
    <property type="molecule type" value="Genomic_DNA"/>
</dbReference>
<protein>
    <submittedName>
        <fullName evidence="1">Uncharacterized protein</fullName>
    </submittedName>
</protein>
<dbReference type="InParanoid" id="A0A0H2R4A5"/>